<dbReference type="RefSeq" id="WP_012823861.1">
    <property type="nucleotide sequence ID" value="NC_013422.1"/>
</dbReference>
<gene>
    <name evidence="2" type="ordered locus">Hneap_0989</name>
</gene>
<dbReference type="EMBL" id="CP001801">
    <property type="protein sequence ID" value="ACX95825.1"/>
    <property type="molecule type" value="Genomic_DNA"/>
</dbReference>
<reference evidence="2 3" key="1">
    <citation type="submission" date="2009-10" db="EMBL/GenBank/DDBJ databases">
        <title>Complete sequence of Halothiobacillus neapolitanus c2.</title>
        <authorList>
            <consortium name="US DOE Joint Genome Institute"/>
            <person name="Lucas S."/>
            <person name="Copeland A."/>
            <person name="Lapidus A."/>
            <person name="Glavina del Rio T."/>
            <person name="Tice H."/>
            <person name="Bruce D."/>
            <person name="Goodwin L."/>
            <person name="Pitluck S."/>
            <person name="Davenport K."/>
            <person name="Brettin T."/>
            <person name="Detter J.C."/>
            <person name="Han C."/>
            <person name="Tapia R."/>
            <person name="Larimer F."/>
            <person name="Land M."/>
            <person name="Hauser L."/>
            <person name="Kyrpides N."/>
            <person name="Mikhailova N."/>
            <person name="Kerfeld C."/>
            <person name="Cannon G."/>
            <person name="Heinhort S."/>
        </authorList>
    </citation>
    <scope>NUCLEOTIDE SEQUENCE [LARGE SCALE GENOMIC DNA]</scope>
    <source>
        <strain evidence="3">ATCC 23641 / c2</strain>
    </source>
</reference>
<name>D0KZF2_HALNC</name>
<dbReference type="OrthoDB" id="9981817at2"/>
<feature type="compositionally biased region" description="Basic and acidic residues" evidence="1">
    <location>
        <begin position="83"/>
        <end position="93"/>
    </location>
</feature>
<organism evidence="2 3">
    <name type="scientific">Halothiobacillus neapolitanus (strain ATCC 23641 / DSM 15147 / CIP 104769 / NCIMB 8539 / c2)</name>
    <name type="common">Thiobacillus neapolitanus</name>
    <dbReference type="NCBI Taxonomy" id="555778"/>
    <lineage>
        <taxon>Bacteria</taxon>
        <taxon>Pseudomonadati</taxon>
        <taxon>Pseudomonadota</taxon>
        <taxon>Gammaproteobacteria</taxon>
        <taxon>Chromatiales</taxon>
        <taxon>Halothiobacillaceae</taxon>
        <taxon>Halothiobacillus</taxon>
    </lineage>
</organism>
<dbReference type="AlphaFoldDB" id="D0KZF2"/>
<accession>D0KZF2</accession>
<protein>
    <submittedName>
        <fullName evidence="2">Uncharacterized protein</fullName>
    </submittedName>
</protein>
<dbReference type="HOGENOM" id="CLU_2316394_0_0_6"/>
<dbReference type="eggNOG" id="ENOG502ZUPJ">
    <property type="taxonomic scope" value="Bacteria"/>
</dbReference>
<feature type="region of interest" description="Disordered" evidence="1">
    <location>
        <begin position="67"/>
        <end position="99"/>
    </location>
</feature>
<proteinExistence type="predicted"/>
<dbReference type="Proteomes" id="UP000009102">
    <property type="component" value="Chromosome"/>
</dbReference>
<sequence>MEAELMQMMARFKLKLLRVLSVKVDTYRFLADKEYAMAILKTADQSEDEDLLVLSMQVSDYLGLLETPEIPEPANKPKSKPGKAPDEEKKDRYLFGARG</sequence>
<dbReference type="KEGG" id="hna:Hneap_0989"/>
<evidence type="ECO:0000313" key="3">
    <source>
        <dbReference type="Proteomes" id="UP000009102"/>
    </source>
</evidence>
<evidence type="ECO:0000256" key="1">
    <source>
        <dbReference type="SAM" id="MobiDB-lite"/>
    </source>
</evidence>
<keyword evidence="3" id="KW-1185">Reference proteome</keyword>
<evidence type="ECO:0000313" key="2">
    <source>
        <dbReference type="EMBL" id="ACX95825.1"/>
    </source>
</evidence>